<dbReference type="Pfam" id="PF01451">
    <property type="entry name" value="LMWPc"/>
    <property type="match status" value="1"/>
</dbReference>
<dbReference type="AlphaFoldDB" id="A0A1H4CIT9"/>
<dbReference type="PROSITE" id="PS51819">
    <property type="entry name" value="VOC"/>
    <property type="match status" value="1"/>
</dbReference>
<dbReference type="NCBIfam" id="NF041414">
    <property type="entry name" value="ArsI_CadI_VOC"/>
    <property type="match status" value="1"/>
</dbReference>
<protein>
    <submittedName>
        <fullName evidence="3">Protein-tyrosine-phosphatase</fullName>
    </submittedName>
</protein>
<feature type="domain" description="VOC" evidence="2">
    <location>
        <begin position="2"/>
        <end position="116"/>
    </location>
</feature>
<name>A0A1H4CIT9_9BURK</name>
<dbReference type="PANTHER" id="PTHR43428:SF1">
    <property type="entry name" value="ARSENATE REDUCTASE"/>
    <property type="match status" value="1"/>
</dbReference>
<dbReference type="PANTHER" id="PTHR43428">
    <property type="entry name" value="ARSENATE REDUCTASE"/>
    <property type="match status" value="1"/>
</dbReference>
<dbReference type="SUPFAM" id="SSF52788">
    <property type="entry name" value="Phosphotyrosine protein phosphatases I"/>
    <property type="match status" value="1"/>
</dbReference>
<dbReference type="CDD" id="cd07254">
    <property type="entry name" value="VOC_like"/>
    <property type="match status" value="1"/>
</dbReference>
<dbReference type="InterPro" id="IPR036196">
    <property type="entry name" value="Ptyr_pPase_sf"/>
</dbReference>
<dbReference type="InterPro" id="IPR037523">
    <property type="entry name" value="VOC_core"/>
</dbReference>
<dbReference type="InterPro" id="IPR004360">
    <property type="entry name" value="Glyas_Fos-R_dOase_dom"/>
</dbReference>
<dbReference type="Pfam" id="PF00903">
    <property type="entry name" value="Glyoxalase"/>
    <property type="match status" value="1"/>
</dbReference>
<dbReference type="InterPro" id="IPR049789">
    <property type="entry name" value="ArsI/CadI-like"/>
</dbReference>
<evidence type="ECO:0000259" key="2">
    <source>
        <dbReference type="PROSITE" id="PS51819"/>
    </source>
</evidence>
<reference evidence="4" key="1">
    <citation type="submission" date="2016-10" db="EMBL/GenBank/DDBJ databases">
        <authorList>
            <person name="Varghese N."/>
            <person name="Submissions S."/>
        </authorList>
    </citation>
    <scope>NUCLEOTIDE SEQUENCE [LARGE SCALE GENOMIC DNA]</scope>
    <source>
        <strain evidence="4">DSM 25157</strain>
    </source>
</reference>
<gene>
    <name evidence="3" type="ORF">SAMN05421875_11946</name>
</gene>
<keyword evidence="1" id="KW-0059">Arsenical resistance</keyword>
<accession>A0A1H4CIT9</accession>
<keyword evidence="4" id="KW-1185">Reference proteome</keyword>
<evidence type="ECO:0000313" key="4">
    <source>
        <dbReference type="Proteomes" id="UP000199002"/>
    </source>
</evidence>
<dbReference type="Gene3D" id="3.40.50.2300">
    <property type="match status" value="1"/>
</dbReference>
<dbReference type="SUPFAM" id="SSF54593">
    <property type="entry name" value="Glyoxalase/Bleomycin resistance protein/Dihydroxybiphenyl dioxygenase"/>
    <property type="match status" value="1"/>
</dbReference>
<dbReference type="InterPro" id="IPR023485">
    <property type="entry name" value="Ptyr_pPase"/>
</dbReference>
<proteinExistence type="predicted"/>
<evidence type="ECO:0000313" key="3">
    <source>
        <dbReference type="EMBL" id="SEA60240.1"/>
    </source>
</evidence>
<dbReference type="SMART" id="SM00226">
    <property type="entry name" value="LMWPc"/>
    <property type="match status" value="1"/>
</dbReference>
<dbReference type="EMBL" id="FNQJ01000019">
    <property type="protein sequence ID" value="SEA60240.1"/>
    <property type="molecule type" value="Genomic_DNA"/>
</dbReference>
<dbReference type="GO" id="GO:0046685">
    <property type="term" value="P:response to arsenic-containing substance"/>
    <property type="evidence" value="ECO:0007669"/>
    <property type="project" value="UniProtKB-KW"/>
</dbReference>
<dbReference type="Gene3D" id="3.10.180.10">
    <property type="entry name" value="2,3-Dihydroxybiphenyl 1,2-Dioxygenase, domain 1"/>
    <property type="match status" value="1"/>
</dbReference>
<dbReference type="Proteomes" id="UP000199002">
    <property type="component" value="Unassembled WGS sequence"/>
</dbReference>
<sequence length="347" mass="37406">MKRFHVHIHVDDLAKSIAFYSRLFAAEPARVEADYAKWMLDDPRVNFAISTRGNQPGLDHLGFQVDDTAELAQLKAQAESADMALLDEGATSCCYARSEKHWITDPQGIAWEHFHTLGNIPVFNEAGTAVATGACCTPASGLETVASACCSPEAGDAGSACCTPAVKAEKPACCAPTPSTEPTRKPLNVLFLCTHNSARSILAEALLNSMAQGRFKAYSAGSSPRQNQQPHPLGLQLLQKAGISIEGLRSKSWDEFTRPDAPHMDLIITVCDNAAGEVCPVWPGHPASAHWGYPDPSEGDAPEAQKMEAFRKTMHMLHQRLELLIHLPGDKLEKAALQGAARALAVH</sequence>
<organism evidence="3 4">
    <name type="scientific">Acidovorax soli</name>
    <dbReference type="NCBI Taxonomy" id="592050"/>
    <lineage>
        <taxon>Bacteria</taxon>
        <taxon>Pseudomonadati</taxon>
        <taxon>Pseudomonadota</taxon>
        <taxon>Betaproteobacteria</taxon>
        <taxon>Burkholderiales</taxon>
        <taxon>Comamonadaceae</taxon>
        <taxon>Acidovorax</taxon>
    </lineage>
</organism>
<evidence type="ECO:0000256" key="1">
    <source>
        <dbReference type="ARBA" id="ARBA00022849"/>
    </source>
</evidence>
<dbReference type="CDD" id="cd16345">
    <property type="entry name" value="LMWP_ArsC"/>
    <property type="match status" value="1"/>
</dbReference>
<dbReference type="InterPro" id="IPR029068">
    <property type="entry name" value="Glyas_Bleomycin-R_OHBP_Dase"/>
</dbReference>
<dbReference type="STRING" id="592050.SAMN05421875_11946"/>